<dbReference type="GO" id="GO:0005886">
    <property type="term" value="C:plasma membrane"/>
    <property type="evidence" value="ECO:0007669"/>
    <property type="project" value="UniProtKB-SubCell"/>
</dbReference>
<evidence type="ECO:0000256" key="8">
    <source>
        <dbReference type="ARBA" id="ARBA00038436"/>
    </source>
</evidence>
<dbReference type="PANTHER" id="PTHR35011">
    <property type="entry name" value="2,3-DIKETO-L-GULONATE TRAP TRANSPORTER SMALL PERMEASE PROTEIN YIAM"/>
    <property type="match status" value="1"/>
</dbReference>
<comment type="subunit">
    <text evidence="9">The complex comprises the extracytoplasmic solute receptor protein and the two transmembrane proteins.</text>
</comment>
<comment type="function">
    <text evidence="9">Part of the tripartite ATP-independent periplasmic (TRAP) transport system.</text>
</comment>
<name>A0A1M5DPL7_9GAMM</name>
<dbReference type="STRING" id="1122206.SAMN02745753_02462"/>
<evidence type="ECO:0000256" key="4">
    <source>
        <dbReference type="ARBA" id="ARBA00022519"/>
    </source>
</evidence>
<dbReference type="Proteomes" id="UP000184517">
    <property type="component" value="Unassembled WGS sequence"/>
</dbReference>
<dbReference type="RefSeq" id="WP_072839990.1">
    <property type="nucleotide sequence ID" value="NZ_FQVF01000010.1"/>
</dbReference>
<evidence type="ECO:0000256" key="7">
    <source>
        <dbReference type="ARBA" id="ARBA00023136"/>
    </source>
</evidence>
<dbReference type="Pfam" id="PF04290">
    <property type="entry name" value="DctQ"/>
    <property type="match status" value="1"/>
</dbReference>
<evidence type="ECO:0000259" key="10">
    <source>
        <dbReference type="Pfam" id="PF04290"/>
    </source>
</evidence>
<comment type="subcellular location">
    <subcellularLocation>
        <location evidence="1 9">Cell inner membrane</location>
        <topology evidence="1 9">Multi-pass membrane protein</topology>
    </subcellularLocation>
</comment>
<evidence type="ECO:0000256" key="1">
    <source>
        <dbReference type="ARBA" id="ARBA00004429"/>
    </source>
</evidence>
<accession>A0A1M5DPL7</accession>
<feature type="transmembrane region" description="Helical" evidence="9">
    <location>
        <begin position="130"/>
        <end position="147"/>
    </location>
</feature>
<dbReference type="GO" id="GO:0022857">
    <property type="term" value="F:transmembrane transporter activity"/>
    <property type="evidence" value="ECO:0007669"/>
    <property type="project" value="UniProtKB-UniRule"/>
</dbReference>
<evidence type="ECO:0000256" key="9">
    <source>
        <dbReference type="RuleBase" id="RU369079"/>
    </source>
</evidence>
<keyword evidence="5 9" id="KW-0812">Transmembrane</keyword>
<dbReference type="GO" id="GO:0015740">
    <property type="term" value="P:C4-dicarboxylate transport"/>
    <property type="evidence" value="ECO:0007669"/>
    <property type="project" value="TreeGrafter"/>
</dbReference>
<keyword evidence="3" id="KW-1003">Cell membrane</keyword>
<evidence type="ECO:0000256" key="2">
    <source>
        <dbReference type="ARBA" id="ARBA00022448"/>
    </source>
</evidence>
<proteinExistence type="inferred from homology"/>
<evidence type="ECO:0000313" key="11">
    <source>
        <dbReference type="EMBL" id="SHF68824.1"/>
    </source>
</evidence>
<feature type="transmembrane region" description="Helical" evidence="9">
    <location>
        <begin position="47"/>
        <end position="65"/>
    </location>
</feature>
<keyword evidence="6 9" id="KW-1133">Transmembrane helix</keyword>
<dbReference type="OrthoDB" id="2085311at2"/>
<evidence type="ECO:0000256" key="6">
    <source>
        <dbReference type="ARBA" id="ARBA00022989"/>
    </source>
</evidence>
<keyword evidence="2 9" id="KW-0813">Transport</keyword>
<comment type="similarity">
    <text evidence="8 9">Belongs to the TRAP transporter small permease family.</text>
</comment>
<keyword evidence="7 9" id="KW-0472">Membrane</keyword>
<evidence type="ECO:0000313" key="12">
    <source>
        <dbReference type="Proteomes" id="UP000184517"/>
    </source>
</evidence>
<dbReference type="PROSITE" id="PS51257">
    <property type="entry name" value="PROKAR_LIPOPROTEIN"/>
    <property type="match status" value="1"/>
</dbReference>
<sequence length="156" mass="17131">MTKFIYVVDRILSTFCVTLMVTLVACVVWQVFSRYVLGAPSTSTDELARFLFIWVGLLGAAFTLGKKKHLAMDFMLLALEGRKKAILQMVITLIGLFFAIVIMVFGGGSLVMKTLSNGQLSPVLGLEMGWVYAAIPISGACMILYLLRDLLAPTQD</sequence>
<dbReference type="InterPro" id="IPR007387">
    <property type="entry name" value="TRAP_DctQ"/>
</dbReference>
<evidence type="ECO:0000256" key="5">
    <source>
        <dbReference type="ARBA" id="ARBA00022692"/>
    </source>
</evidence>
<dbReference type="AlphaFoldDB" id="A0A1M5DPL7"/>
<feature type="transmembrane region" description="Helical" evidence="9">
    <location>
        <begin position="12"/>
        <end position="32"/>
    </location>
</feature>
<protein>
    <recommendedName>
        <fullName evidence="9">TRAP transporter small permease protein</fullName>
    </recommendedName>
</protein>
<reference evidence="12" key="1">
    <citation type="submission" date="2016-11" db="EMBL/GenBank/DDBJ databases">
        <authorList>
            <person name="Varghese N."/>
            <person name="Submissions S."/>
        </authorList>
    </citation>
    <scope>NUCLEOTIDE SEQUENCE [LARGE SCALE GENOMIC DNA]</scope>
    <source>
        <strain evidence="12">DSM 16579</strain>
    </source>
</reference>
<dbReference type="InterPro" id="IPR055348">
    <property type="entry name" value="DctQ"/>
</dbReference>
<feature type="transmembrane region" description="Helical" evidence="9">
    <location>
        <begin position="86"/>
        <end position="110"/>
    </location>
</feature>
<keyword evidence="12" id="KW-1185">Reference proteome</keyword>
<keyword evidence="4 9" id="KW-0997">Cell inner membrane</keyword>
<dbReference type="EMBL" id="FQVF01000010">
    <property type="protein sequence ID" value="SHF68824.1"/>
    <property type="molecule type" value="Genomic_DNA"/>
</dbReference>
<feature type="domain" description="Tripartite ATP-independent periplasmic transporters DctQ component" evidence="10">
    <location>
        <begin position="23"/>
        <end position="152"/>
    </location>
</feature>
<dbReference type="PANTHER" id="PTHR35011:SF2">
    <property type="entry name" value="2,3-DIKETO-L-GULONATE TRAP TRANSPORTER SMALL PERMEASE PROTEIN YIAM"/>
    <property type="match status" value="1"/>
</dbReference>
<evidence type="ECO:0000256" key="3">
    <source>
        <dbReference type="ARBA" id="ARBA00022475"/>
    </source>
</evidence>
<organism evidence="11 12">
    <name type="scientific">Marinomonas polaris DSM 16579</name>
    <dbReference type="NCBI Taxonomy" id="1122206"/>
    <lineage>
        <taxon>Bacteria</taxon>
        <taxon>Pseudomonadati</taxon>
        <taxon>Pseudomonadota</taxon>
        <taxon>Gammaproteobacteria</taxon>
        <taxon>Oceanospirillales</taxon>
        <taxon>Oceanospirillaceae</taxon>
        <taxon>Marinomonas</taxon>
    </lineage>
</organism>
<gene>
    <name evidence="11" type="ORF">SAMN02745753_02462</name>
</gene>